<proteinExistence type="predicted"/>
<reference evidence="1" key="1">
    <citation type="journal article" date="2020" name="Stud. Mycol.">
        <title>101 Dothideomycetes genomes: a test case for predicting lifestyles and emergence of pathogens.</title>
        <authorList>
            <person name="Haridas S."/>
            <person name="Albert R."/>
            <person name="Binder M."/>
            <person name="Bloem J."/>
            <person name="Labutti K."/>
            <person name="Salamov A."/>
            <person name="Andreopoulos B."/>
            <person name="Baker S."/>
            <person name="Barry K."/>
            <person name="Bills G."/>
            <person name="Bluhm B."/>
            <person name="Cannon C."/>
            <person name="Castanera R."/>
            <person name="Culley D."/>
            <person name="Daum C."/>
            <person name="Ezra D."/>
            <person name="Gonzalez J."/>
            <person name="Henrissat B."/>
            <person name="Kuo A."/>
            <person name="Liang C."/>
            <person name="Lipzen A."/>
            <person name="Lutzoni F."/>
            <person name="Magnuson J."/>
            <person name="Mondo S."/>
            <person name="Nolan M."/>
            <person name="Ohm R."/>
            <person name="Pangilinan J."/>
            <person name="Park H.-J."/>
            <person name="Ramirez L."/>
            <person name="Alfaro M."/>
            <person name="Sun H."/>
            <person name="Tritt A."/>
            <person name="Yoshinaga Y."/>
            <person name="Zwiers L.-H."/>
            <person name="Turgeon B."/>
            <person name="Goodwin S."/>
            <person name="Spatafora J."/>
            <person name="Crous P."/>
            <person name="Grigoriev I."/>
        </authorList>
    </citation>
    <scope>NUCLEOTIDE SEQUENCE</scope>
    <source>
        <strain evidence="1">CBS 525.71</strain>
    </source>
</reference>
<dbReference type="Proteomes" id="UP000799754">
    <property type="component" value="Unassembled WGS sequence"/>
</dbReference>
<keyword evidence="2" id="KW-1185">Reference proteome</keyword>
<accession>A0ACB6RGZ9</accession>
<protein>
    <submittedName>
        <fullName evidence="1">Uncharacterized protein</fullName>
    </submittedName>
</protein>
<gene>
    <name evidence="1" type="ORF">BU25DRAFT_253239</name>
</gene>
<organism evidence="1 2">
    <name type="scientific">Macroventuria anomochaeta</name>
    <dbReference type="NCBI Taxonomy" id="301207"/>
    <lineage>
        <taxon>Eukaryota</taxon>
        <taxon>Fungi</taxon>
        <taxon>Dikarya</taxon>
        <taxon>Ascomycota</taxon>
        <taxon>Pezizomycotina</taxon>
        <taxon>Dothideomycetes</taxon>
        <taxon>Pleosporomycetidae</taxon>
        <taxon>Pleosporales</taxon>
        <taxon>Pleosporineae</taxon>
        <taxon>Didymellaceae</taxon>
        <taxon>Macroventuria</taxon>
    </lineage>
</organism>
<comment type="caution">
    <text evidence="1">The sequence shown here is derived from an EMBL/GenBank/DDBJ whole genome shotgun (WGS) entry which is preliminary data.</text>
</comment>
<sequence length="326" mass="36829">MAPLVQFTPAAPPPQPEETLKSVSTRQMYRERQCRLQARDAHVNNTRIHRDYLRFLAATASSNFVMEKNLRYGDLRSLANVPMTQSPAWLATAYHDSPRALSMDATAWTHAEVNPWTTWKASWADRTTHPPPPSKDLNKRRWRDRFLRRHQPKPSSQEANSAKARIPPFVSAFRSAPPVKRPTISPPARKPTAQQGGFIEHLDENPRYQVMLKSDKAPRHVEEQQAKLKLKRISASQGHQNRAVLTKGEDGKRTTEVNVDEKESPDASKDDGGDESDKERRKRDIIKWALCFGSLPPKKVKKSRPGKAEAVDGGSETELPAGEREA</sequence>
<evidence type="ECO:0000313" key="1">
    <source>
        <dbReference type="EMBL" id="KAF2621151.1"/>
    </source>
</evidence>
<name>A0ACB6RGZ9_9PLEO</name>
<evidence type="ECO:0000313" key="2">
    <source>
        <dbReference type="Proteomes" id="UP000799754"/>
    </source>
</evidence>
<dbReference type="EMBL" id="MU006761">
    <property type="protein sequence ID" value="KAF2621151.1"/>
    <property type="molecule type" value="Genomic_DNA"/>
</dbReference>